<feature type="repeat" description="PPR" evidence="1">
    <location>
        <begin position="391"/>
        <end position="425"/>
    </location>
</feature>
<name>A0A6U5H3F0_9STRA</name>
<dbReference type="GO" id="GO:0003729">
    <property type="term" value="F:mRNA binding"/>
    <property type="evidence" value="ECO:0007669"/>
    <property type="project" value="TreeGrafter"/>
</dbReference>
<evidence type="ECO:0000256" key="2">
    <source>
        <dbReference type="SAM" id="MobiDB-lite"/>
    </source>
</evidence>
<dbReference type="PROSITE" id="PS51375">
    <property type="entry name" value="PPR"/>
    <property type="match status" value="1"/>
</dbReference>
<sequence length="1057" mass="118094">MYRLSRWPIFLSGPRRQSAPPRNLFQVQIASSKQLHNVTSSVPYVGRCLPSVRSPSPPTFHGLSRNFRSSGGGGTSSGGPTAKTREDPSETALRMLSAPPGFFLSKEITGTVVAQTISNMLSKSSHPGRSSVALRLLRRWEDECENDQGPPLQTFNSVIMMHGQSEAKDASAIAESILERLWSRHRDVPLRYPAPTLRSYSMVIDGYSKCASRMMDLRMQGDRSSNSAVEIRRLMDSAMSVLETMEERNIRNRGVRPNFACYNTVLNLIAKCEDDRVMEPIKAAEGAQDLLDRMISLWERWERGELGPGGILGKGQGIDFDEDDASEYDSNTNYSLSSSDEDWEVTIPVTRCYNKVLNAWARAADGSRAEALFSKMESLASAYGRSVVRPDVQSHTVVINAYARVGNVAKAEDALRRMEKAGDGVFPNIQSYNTVVAALARNVTLSAQEGGFAASMIAAERAEALVNRMEESYDAGLEESVRPDQYTYTSLMGAYNRTMKTAPYHQKGGVASDHIDRILRHMTKRETPPVTESFNVAISAWARSGRGQEAVERVFDMLRKMEEAESPDMAPNVFSYSSVIDAVARSKMECAPELAEEILAGMESRYKKGRKKNHKDDVVLVRPSIYCLNSVLNALAKSKREGSEARAQKLLRKYQQEQSIIRPDTVTYGTVIEAHVKAGGKHGMKRAKSLLKEMEAKWEAGDEWVAPTVAAYNMVLSGMAESQNHRAVGDIERMMQHMEDMTTKPTAENSKYQRKNIDVRPDAISYYCLIRAINRNGSKDSPAQIENILARMDAAGIPPTASTLYLYIRGIYQNASSRDLPGPLAEDALARTLSRYPSLVPNRRILQFLLLAWSRTPLPGRAARCYEVVTGGGHVAMAAVEPDVSCFNAVLQACSYSDREVMKYCFDADDREGILNIALAAYDGMRRVLDKTDYDGWSRDKFTYYYLLKVILDFAERDQLEDLFKTFFDKCCIEGFMCNMTLEMLCMKLPQDLWYKYLGEYDSLDQDGASVDLLPASWHRNSDEKEKINMKKIKSDVGLNVPTSINLPPSLKAFTSD</sequence>
<reference evidence="3" key="1">
    <citation type="submission" date="2021-01" db="EMBL/GenBank/DDBJ databases">
        <authorList>
            <person name="Corre E."/>
            <person name="Pelletier E."/>
            <person name="Niang G."/>
            <person name="Scheremetjew M."/>
            <person name="Finn R."/>
            <person name="Kale V."/>
            <person name="Holt S."/>
            <person name="Cochrane G."/>
            <person name="Meng A."/>
            <person name="Brown T."/>
            <person name="Cohen L."/>
        </authorList>
    </citation>
    <scope>NUCLEOTIDE SEQUENCE</scope>
    <source>
        <strain evidence="3">308</strain>
    </source>
</reference>
<feature type="region of interest" description="Disordered" evidence="2">
    <location>
        <begin position="55"/>
        <end position="90"/>
    </location>
</feature>
<proteinExistence type="predicted"/>
<accession>A0A6U5H3F0</accession>
<evidence type="ECO:0000313" key="4">
    <source>
        <dbReference type="EMBL" id="CAD8888041.1"/>
    </source>
</evidence>
<dbReference type="EMBL" id="HBFR01021175">
    <property type="protein sequence ID" value="CAD8888040.1"/>
    <property type="molecule type" value="Transcribed_RNA"/>
</dbReference>
<protein>
    <recommendedName>
        <fullName evidence="5">Pentacotripeptide-repeat region of PRORP domain-containing protein</fullName>
    </recommendedName>
</protein>
<dbReference type="EMBL" id="HBFR01021176">
    <property type="protein sequence ID" value="CAD8888041.1"/>
    <property type="molecule type" value="Transcribed_RNA"/>
</dbReference>
<gene>
    <name evidence="3" type="ORF">CHYS00102_LOCUS15238</name>
    <name evidence="4" type="ORF">CHYS00102_LOCUS15239</name>
</gene>
<dbReference type="PANTHER" id="PTHR47938:SF35">
    <property type="entry name" value="PENTATRICOPEPTIDE REPEAT-CONTAINING PROTEIN 4, MITOCHONDRIAL-RELATED"/>
    <property type="match status" value="1"/>
</dbReference>
<organism evidence="3">
    <name type="scientific">Corethron hystrix</name>
    <dbReference type="NCBI Taxonomy" id="216773"/>
    <lineage>
        <taxon>Eukaryota</taxon>
        <taxon>Sar</taxon>
        <taxon>Stramenopiles</taxon>
        <taxon>Ochrophyta</taxon>
        <taxon>Bacillariophyta</taxon>
        <taxon>Coscinodiscophyceae</taxon>
        <taxon>Corethrophycidae</taxon>
        <taxon>Corethrales</taxon>
        <taxon>Corethraceae</taxon>
        <taxon>Corethron</taxon>
    </lineage>
</organism>
<evidence type="ECO:0008006" key="5">
    <source>
        <dbReference type="Google" id="ProtNLM"/>
    </source>
</evidence>
<dbReference type="InterPro" id="IPR011990">
    <property type="entry name" value="TPR-like_helical_dom_sf"/>
</dbReference>
<dbReference type="Gene3D" id="1.25.40.10">
    <property type="entry name" value="Tetratricopeptide repeat domain"/>
    <property type="match status" value="5"/>
</dbReference>
<dbReference type="PANTHER" id="PTHR47938">
    <property type="entry name" value="RESPIRATORY COMPLEX I CHAPERONE (CIA84), PUTATIVE (AFU_ORTHOLOGUE AFUA_2G06020)-RELATED"/>
    <property type="match status" value="1"/>
</dbReference>
<dbReference type="NCBIfam" id="TIGR00756">
    <property type="entry name" value="PPR"/>
    <property type="match status" value="1"/>
</dbReference>
<evidence type="ECO:0000313" key="3">
    <source>
        <dbReference type="EMBL" id="CAD8888040.1"/>
    </source>
</evidence>
<dbReference type="InterPro" id="IPR002885">
    <property type="entry name" value="PPR_rpt"/>
</dbReference>
<dbReference type="Pfam" id="PF13812">
    <property type="entry name" value="PPR_3"/>
    <property type="match status" value="1"/>
</dbReference>
<dbReference type="Pfam" id="PF01535">
    <property type="entry name" value="PPR"/>
    <property type="match status" value="1"/>
</dbReference>
<evidence type="ECO:0000256" key="1">
    <source>
        <dbReference type="PROSITE-ProRule" id="PRU00708"/>
    </source>
</evidence>
<dbReference type="AlphaFoldDB" id="A0A6U5H3F0"/>